<evidence type="ECO:0000313" key="5">
    <source>
        <dbReference type="EnsemblPlants" id="AET7Gv21033200.25"/>
    </source>
</evidence>
<dbReference type="PROSITE" id="PS51257">
    <property type="entry name" value="PROKAR_LIPOPROTEIN"/>
    <property type="match status" value="1"/>
</dbReference>
<reference evidence="5" key="5">
    <citation type="journal article" date="2021" name="G3 (Bethesda)">
        <title>Aegilops tauschii genome assembly Aet v5.0 features greater sequence contiguity and improved annotation.</title>
        <authorList>
            <person name="Wang L."/>
            <person name="Zhu T."/>
            <person name="Rodriguez J.C."/>
            <person name="Deal K.R."/>
            <person name="Dubcovsky J."/>
            <person name="McGuire P.E."/>
            <person name="Lux T."/>
            <person name="Spannagl M."/>
            <person name="Mayer K.F.X."/>
            <person name="Baldrich P."/>
            <person name="Meyers B.C."/>
            <person name="Huo N."/>
            <person name="Gu Y.Q."/>
            <person name="Zhou H."/>
            <person name="Devos K.M."/>
            <person name="Bennetzen J.L."/>
            <person name="Unver T."/>
            <person name="Budak H."/>
            <person name="Gulick P.J."/>
            <person name="Galiba G."/>
            <person name="Kalapos B."/>
            <person name="Nelson D.R."/>
            <person name="Li P."/>
            <person name="You F.M."/>
            <person name="Luo M.C."/>
            <person name="Dvorak J."/>
        </authorList>
    </citation>
    <scope>NUCLEOTIDE SEQUENCE [LARGE SCALE GENOMIC DNA]</scope>
    <source>
        <strain evidence="5">cv. AL8/78</strain>
    </source>
</reference>
<dbReference type="EnsemblPlants" id="AET7Gv21033200.25">
    <property type="protein sequence ID" value="AET7Gv21033200.25"/>
    <property type="gene ID" value="AET7Gv21033200"/>
</dbReference>
<organism evidence="5 6">
    <name type="scientific">Aegilops tauschii subsp. strangulata</name>
    <name type="common">Goatgrass</name>
    <dbReference type="NCBI Taxonomy" id="200361"/>
    <lineage>
        <taxon>Eukaryota</taxon>
        <taxon>Viridiplantae</taxon>
        <taxon>Streptophyta</taxon>
        <taxon>Embryophyta</taxon>
        <taxon>Tracheophyta</taxon>
        <taxon>Spermatophyta</taxon>
        <taxon>Magnoliopsida</taxon>
        <taxon>Liliopsida</taxon>
        <taxon>Poales</taxon>
        <taxon>Poaceae</taxon>
        <taxon>BOP clade</taxon>
        <taxon>Pooideae</taxon>
        <taxon>Triticodae</taxon>
        <taxon>Triticeae</taxon>
        <taxon>Triticinae</taxon>
        <taxon>Aegilops</taxon>
    </lineage>
</organism>
<evidence type="ECO:0000256" key="1">
    <source>
        <dbReference type="ARBA" id="ARBA00022801"/>
    </source>
</evidence>
<dbReference type="InterPro" id="IPR000757">
    <property type="entry name" value="Beta-glucanase-like"/>
</dbReference>
<reference evidence="6" key="2">
    <citation type="journal article" date="2017" name="Nat. Plants">
        <title>The Aegilops tauschii genome reveals multiple impacts of transposons.</title>
        <authorList>
            <person name="Zhao G."/>
            <person name="Zou C."/>
            <person name="Li K."/>
            <person name="Wang K."/>
            <person name="Li T."/>
            <person name="Gao L."/>
            <person name="Zhang X."/>
            <person name="Wang H."/>
            <person name="Yang Z."/>
            <person name="Liu X."/>
            <person name="Jiang W."/>
            <person name="Mao L."/>
            <person name="Kong X."/>
            <person name="Jiao Y."/>
            <person name="Jia J."/>
        </authorList>
    </citation>
    <scope>NUCLEOTIDE SEQUENCE [LARGE SCALE GENOMIC DNA]</scope>
    <source>
        <strain evidence="6">cv. AL8/78</strain>
    </source>
</reference>
<feature type="signal peptide" evidence="3">
    <location>
        <begin position="1"/>
        <end position="20"/>
    </location>
</feature>
<dbReference type="GO" id="GO:0004553">
    <property type="term" value="F:hydrolase activity, hydrolyzing O-glycosyl compounds"/>
    <property type="evidence" value="ECO:0007669"/>
    <property type="project" value="InterPro"/>
</dbReference>
<dbReference type="SUPFAM" id="SSF49899">
    <property type="entry name" value="Concanavalin A-like lectins/glucanases"/>
    <property type="match status" value="1"/>
</dbReference>
<dbReference type="PANTHER" id="PTHR31062">
    <property type="entry name" value="XYLOGLUCAN ENDOTRANSGLUCOSYLASE/HYDROLASE PROTEIN 8-RELATED"/>
    <property type="match status" value="1"/>
</dbReference>
<evidence type="ECO:0000313" key="6">
    <source>
        <dbReference type="Proteomes" id="UP000015105"/>
    </source>
</evidence>
<name>A0A453SR12_AEGTS</name>
<dbReference type="Pfam" id="PF00722">
    <property type="entry name" value="Glyco_hydro_16"/>
    <property type="match status" value="1"/>
</dbReference>
<keyword evidence="1" id="KW-0378">Hydrolase</keyword>
<sequence>MARMAVLGLAILLAASCALAAASFDKEFDITWGDGRGKILNNGQLLTLGLDKVSGSGFQSKHEYLFGKIDMQLKLVPAVVAGSDARRDRLRVPWQRHRRALHAAHQRVHAGAGPAGAAVPPLVRSHQRLPHLLHPLEPQAHHVCLLIAIAQPSFLLQERRPSRY</sequence>
<accession>A0A453SR12</accession>
<evidence type="ECO:0000259" key="4">
    <source>
        <dbReference type="Pfam" id="PF00722"/>
    </source>
</evidence>
<dbReference type="AlphaFoldDB" id="A0A453SR12"/>
<reference evidence="5" key="3">
    <citation type="journal article" date="2017" name="Nature">
        <title>Genome sequence of the progenitor of the wheat D genome Aegilops tauschii.</title>
        <authorList>
            <person name="Luo M.C."/>
            <person name="Gu Y.Q."/>
            <person name="Puiu D."/>
            <person name="Wang H."/>
            <person name="Twardziok S.O."/>
            <person name="Deal K.R."/>
            <person name="Huo N."/>
            <person name="Zhu T."/>
            <person name="Wang L."/>
            <person name="Wang Y."/>
            <person name="McGuire P.E."/>
            <person name="Liu S."/>
            <person name="Long H."/>
            <person name="Ramasamy R.K."/>
            <person name="Rodriguez J.C."/>
            <person name="Van S.L."/>
            <person name="Yuan L."/>
            <person name="Wang Z."/>
            <person name="Xia Z."/>
            <person name="Xiao L."/>
            <person name="Anderson O.D."/>
            <person name="Ouyang S."/>
            <person name="Liang Y."/>
            <person name="Zimin A.V."/>
            <person name="Pertea G."/>
            <person name="Qi P."/>
            <person name="Bennetzen J.L."/>
            <person name="Dai X."/>
            <person name="Dawson M.W."/>
            <person name="Muller H.G."/>
            <person name="Kugler K."/>
            <person name="Rivarola-Duarte L."/>
            <person name="Spannagl M."/>
            <person name="Mayer K.F.X."/>
            <person name="Lu F.H."/>
            <person name="Bevan M.W."/>
            <person name="Leroy P."/>
            <person name="Li P."/>
            <person name="You F.M."/>
            <person name="Sun Q."/>
            <person name="Liu Z."/>
            <person name="Lyons E."/>
            <person name="Wicker T."/>
            <person name="Salzberg S.L."/>
            <person name="Devos K.M."/>
            <person name="Dvorak J."/>
        </authorList>
    </citation>
    <scope>NUCLEOTIDE SEQUENCE [LARGE SCALE GENOMIC DNA]</scope>
    <source>
        <strain evidence="5">cv. AL8/78</strain>
    </source>
</reference>
<protein>
    <recommendedName>
        <fullName evidence="4">GH16 domain-containing protein</fullName>
    </recommendedName>
</protein>
<dbReference type="Proteomes" id="UP000015105">
    <property type="component" value="Chromosome 7D"/>
</dbReference>
<reference evidence="6" key="1">
    <citation type="journal article" date="2014" name="Science">
        <title>Ancient hybridizations among the ancestral genomes of bread wheat.</title>
        <authorList>
            <consortium name="International Wheat Genome Sequencing Consortium,"/>
            <person name="Marcussen T."/>
            <person name="Sandve S.R."/>
            <person name="Heier L."/>
            <person name="Spannagl M."/>
            <person name="Pfeifer M."/>
            <person name="Jakobsen K.S."/>
            <person name="Wulff B.B."/>
            <person name="Steuernagel B."/>
            <person name="Mayer K.F."/>
            <person name="Olsen O.A."/>
        </authorList>
    </citation>
    <scope>NUCLEOTIDE SEQUENCE [LARGE SCALE GENOMIC DNA]</scope>
    <source>
        <strain evidence="6">cv. AL8/78</strain>
    </source>
</reference>
<keyword evidence="2" id="KW-0326">Glycosidase</keyword>
<proteinExistence type="predicted"/>
<dbReference type="InterPro" id="IPR013320">
    <property type="entry name" value="ConA-like_dom_sf"/>
</dbReference>
<feature type="chain" id="PRO_5019515418" description="GH16 domain-containing protein" evidence="3">
    <location>
        <begin position="21"/>
        <end position="164"/>
    </location>
</feature>
<keyword evidence="6" id="KW-1185">Reference proteome</keyword>
<dbReference type="InterPro" id="IPR044791">
    <property type="entry name" value="Beta-glucanase/XTH"/>
</dbReference>
<dbReference type="Gramene" id="AET7Gv21033200.25">
    <property type="protein sequence ID" value="AET7Gv21033200.25"/>
    <property type="gene ID" value="AET7Gv21033200"/>
</dbReference>
<evidence type="ECO:0000256" key="3">
    <source>
        <dbReference type="SAM" id="SignalP"/>
    </source>
</evidence>
<dbReference type="Gene3D" id="2.60.120.200">
    <property type="match status" value="1"/>
</dbReference>
<dbReference type="GO" id="GO:0005975">
    <property type="term" value="P:carbohydrate metabolic process"/>
    <property type="evidence" value="ECO:0007669"/>
    <property type="project" value="InterPro"/>
</dbReference>
<reference evidence="5" key="4">
    <citation type="submission" date="2019-03" db="UniProtKB">
        <authorList>
            <consortium name="EnsemblPlants"/>
        </authorList>
    </citation>
    <scope>IDENTIFICATION</scope>
</reference>
<keyword evidence="3" id="KW-0732">Signal</keyword>
<feature type="domain" description="GH16" evidence="4">
    <location>
        <begin position="25"/>
        <end position="78"/>
    </location>
</feature>
<evidence type="ECO:0000256" key="2">
    <source>
        <dbReference type="ARBA" id="ARBA00023295"/>
    </source>
</evidence>